<proteinExistence type="predicted"/>
<gene>
    <name evidence="1" type="ORF">A8926_3835</name>
</gene>
<sequence length="54" mass="5804">MMGAFSIFGLLSLAAESFRVLIDRRSGGPPVALRFLNVQPASLPELMAVPKFLA</sequence>
<name>A0A2N3XZE1_SACSN</name>
<dbReference type="STRING" id="994479.GCA_000194155_03380"/>
<dbReference type="EMBL" id="PJNB01000001">
    <property type="protein sequence ID" value="PKW16045.1"/>
    <property type="molecule type" value="Genomic_DNA"/>
</dbReference>
<dbReference type="Proteomes" id="UP000233786">
    <property type="component" value="Unassembled WGS sequence"/>
</dbReference>
<organism evidence="1 2">
    <name type="scientific">Saccharopolyspora spinosa</name>
    <dbReference type="NCBI Taxonomy" id="60894"/>
    <lineage>
        <taxon>Bacteria</taxon>
        <taxon>Bacillati</taxon>
        <taxon>Actinomycetota</taxon>
        <taxon>Actinomycetes</taxon>
        <taxon>Pseudonocardiales</taxon>
        <taxon>Pseudonocardiaceae</taxon>
        <taxon>Saccharopolyspora</taxon>
    </lineage>
</organism>
<evidence type="ECO:0000313" key="1">
    <source>
        <dbReference type="EMBL" id="PKW16045.1"/>
    </source>
</evidence>
<keyword evidence="2" id="KW-1185">Reference proteome</keyword>
<comment type="caution">
    <text evidence="1">The sequence shown here is derived from an EMBL/GenBank/DDBJ whole genome shotgun (WGS) entry which is preliminary data.</text>
</comment>
<evidence type="ECO:0000313" key="2">
    <source>
        <dbReference type="Proteomes" id="UP000233786"/>
    </source>
</evidence>
<protein>
    <submittedName>
        <fullName evidence="1">Uncharacterized protein</fullName>
    </submittedName>
</protein>
<reference evidence="1" key="1">
    <citation type="submission" date="2017-12" db="EMBL/GenBank/DDBJ databases">
        <title>Sequencing the genomes of 1000 Actinobacteria strains.</title>
        <authorList>
            <person name="Klenk H.-P."/>
        </authorList>
    </citation>
    <scope>NUCLEOTIDE SEQUENCE [LARGE SCALE GENOMIC DNA]</scope>
    <source>
        <strain evidence="1">DSM 44228</strain>
    </source>
</reference>
<dbReference type="AlphaFoldDB" id="A0A2N3XZE1"/>
<accession>A0A2N3XZE1</accession>